<reference evidence="1 2" key="1">
    <citation type="submission" date="2016-10" db="EMBL/GenBank/DDBJ databases">
        <title>Genome sequence of Nocardia seriolae strain EM150506, isolated from Anguila japonica.</title>
        <authorList>
            <person name="Han H.-J."/>
        </authorList>
    </citation>
    <scope>NUCLEOTIDE SEQUENCE [LARGE SCALE GENOMIC DNA]</scope>
    <source>
        <strain evidence="1 2">EM150506</strain>
    </source>
</reference>
<proteinExistence type="predicted"/>
<evidence type="ECO:0000313" key="1">
    <source>
        <dbReference type="EMBL" id="APA94305.1"/>
    </source>
</evidence>
<organism evidence="1 2">
    <name type="scientific">Nocardia seriolae</name>
    <dbReference type="NCBI Taxonomy" id="37332"/>
    <lineage>
        <taxon>Bacteria</taxon>
        <taxon>Bacillati</taxon>
        <taxon>Actinomycetota</taxon>
        <taxon>Actinomycetes</taxon>
        <taxon>Mycobacteriales</taxon>
        <taxon>Nocardiaceae</taxon>
        <taxon>Nocardia</taxon>
    </lineage>
</organism>
<protein>
    <submittedName>
        <fullName evidence="1">Uncharacterized protein</fullName>
    </submittedName>
</protein>
<dbReference type="Proteomes" id="UP000180166">
    <property type="component" value="Chromosome"/>
</dbReference>
<dbReference type="KEGG" id="nsr:NS506_00218"/>
<dbReference type="InterPro" id="IPR018724">
    <property type="entry name" value="2OG-Fe_dioxygenase"/>
</dbReference>
<name>A0ABC8AJA5_9NOCA</name>
<evidence type="ECO:0000313" key="2">
    <source>
        <dbReference type="Proteomes" id="UP000180166"/>
    </source>
</evidence>
<sequence length="199" mass="22223">MTGADLGVTAAEHAILAAAFRDDTRPDAWMPPGEDYRHRAYQCFELSIPRVDLRIVADPPPYWQSTEVNPLLGGIARRFHLIPEAHPATAVVAKIVDGVTRSLLSARVLDPRRNPSCLVDAHYIRILAPGRPAPEGIHRDGLLAGSAHLVGRENITGGVSEVFDGETRDLLHRFILDDPLDSYVFDDELDFRIFRRWSR</sequence>
<accession>A0ABC8AJA5</accession>
<dbReference type="RefSeq" id="WP_071343340.1">
    <property type="nucleotide sequence ID" value="NZ_AP028459.1"/>
</dbReference>
<gene>
    <name evidence="1" type="ORF">NS506_00218</name>
</gene>
<dbReference type="EMBL" id="CP017839">
    <property type="protein sequence ID" value="APA94305.1"/>
    <property type="molecule type" value="Genomic_DNA"/>
</dbReference>
<dbReference type="Pfam" id="PF10014">
    <property type="entry name" value="2OG-Fe_Oxy_2"/>
    <property type="match status" value="1"/>
</dbReference>
<dbReference type="AlphaFoldDB" id="A0ABC8AJA5"/>
<dbReference type="Gene3D" id="2.60.120.620">
    <property type="entry name" value="q2cbj1_9rhob like domain"/>
    <property type="match status" value="1"/>
</dbReference>
<dbReference type="GeneID" id="93371891"/>